<comment type="caution">
    <text evidence="2">The sequence shown here is derived from an EMBL/GenBank/DDBJ whole genome shotgun (WGS) entry which is preliminary data.</text>
</comment>
<organism evidence="2 3">
    <name type="scientific">Hymenobacter lucidus</name>
    <dbReference type="NCBI Taxonomy" id="2880930"/>
    <lineage>
        <taxon>Bacteria</taxon>
        <taxon>Pseudomonadati</taxon>
        <taxon>Bacteroidota</taxon>
        <taxon>Cytophagia</taxon>
        <taxon>Cytophagales</taxon>
        <taxon>Hymenobacteraceae</taxon>
        <taxon>Hymenobacter</taxon>
    </lineage>
</organism>
<gene>
    <name evidence="2" type="ORF">LGH74_22230</name>
</gene>
<evidence type="ECO:0000313" key="3">
    <source>
        <dbReference type="Proteomes" id="UP001165296"/>
    </source>
</evidence>
<dbReference type="RefSeq" id="WP_226179898.1">
    <property type="nucleotide sequence ID" value="NZ_JAJADR010000010.1"/>
</dbReference>
<keyword evidence="3" id="KW-1185">Reference proteome</keyword>
<evidence type="ECO:0000313" key="2">
    <source>
        <dbReference type="EMBL" id="MCB2410723.1"/>
    </source>
</evidence>
<protein>
    <submittedName>
        <fullName evidence="2">Uncharacterized protein</fullName>
    </submittedName>
</protein>
<evidence type="ECO:0000256" key="1">
    <source>
        <dbReference type="SAM" id="MobiDB-lite"/>
    </source>
</evidence>
<dbReference type="Proteomes" id="UP001165296">
    <property type="component" value="Unassembled WGS sequence"/>
</dbReference>
<accession>A0ABS8AY67</accession>
<sequence length="76" mass="8508">MTATTSTTSSTHLTRPTSLEERRKQLAVSIAAYIATQQAFEQVRQAFYQQKQLPIASEQLAILIPIREKDSSANKN</sequence>
<feature type="compositionally biased region" description="Low complexity" evidence="1">
    <location>
        <begin position="1"/>
        <end position="17"/>
    </location>
</feature>
<feature type="region of interest" description="Disordered" evidence="1">
    <location>
        <begin position="1"/>
        <end position="20"/>
    </location>
</feature>
<dbReference type="EMBL" id="JAJADR010000010">
    <property type="protein sequence ID" value="MCB2410723.1"/>
    <property type="molecule type" value="Genomic_DNA"/>
</dbReference>
<name>A0ABS8AY67_9BACT</name>
<proteinExistence type="predicted"/>
<reference evidence="2" key="1">
    <citation type="submission" date="2021-10" db="EMBL/GenBank/DDBJ databases">
        <authorList>
            <person name="Dean J.D."/>
            <person name="Kim M.K."/>
            <person name="Newey C.N."/>
            <person name="Stoker T.S."/>
            <person name="Thompson D.W."/>
            <person name="Grose J.H."/>
        </authorList>
    </citation>
    <scope>NUCLEOTIDE SEQUENCE</scope>
    <source>
        <strain evidence="2">BT178</strain>
    </source>
</reference>